<organism evidence="1 2">
    <name type="scientific">Paraburkholderia phenoliruptrix</name>
    <dbReference type="NCBI Taxonomy" id="252970"/>
    <lineage>
        <taxon>Bacteria</taxon>
        <taxon>Pseudomonadati</taxon>
        <taxon>Pseudomonadota</taxon>
        <taxon>Betaproteobacteria</taxon>
        <taxon>Burkholderiales</taxon>
        <taxon>Burkholderiaceae</taxon>
        <taxon>Paraburkholderia</taxon>
    </lineage>
</organism>
<gene>
    <name evidence="1" type="ORF">LMG9964_06159</name>
</gene>
<reference evidence="1 2" key="1">
    <citation type="submission" date="2020-04" db="EMBL/GenBank/DDBJ databases">
        <authorList>
            <person name="De Canck E."/>
        </authorList>
    </citation>
    <scope>NUCLEOTIDE SEQUENCE [LARGE SCALE GENOMIC DNA]</scope>
    <source>
        <strain evidence="1 2">LMG 9964</strain>
    </source>
</reference>
<sequence>MIYIALREGHQSWPPSVADMEVDAAHEASITEFLFGCRLPQFNSIRYNDEWDVETILSSSQMRGLDAADDPGQLPVHCC</sequence>
<dbReference type="Proteomes" id="UP000494102">
    <property type="component" value="Unassembled WGS sequence"/>
</dbReference>
<dbReference type="AlphaFoldDB" id="A0A6J5KE30"/>
<name>A0A6J5KE30_9BURK</name>
<proteinExistence type="predicted"/>
<protein>
    <submittedName>
        <fullName evidence="1">Uncharacterized protein</fullName>
    </submittedName>
</protein>
<evidence type="ECO:0000313" key="1">
    <source>
        <dbReference type="EMBL" id="CAB4052469.1"/>
    </source>
</evidence>
<evidence type="ECO:0000313" key="2">
    <source>
        <dbReference type="Proteomes" id="UP000494102"/>
    </source>
</evidence>
<dbReference type="EMBL" id="CADILN010000015">
    <property type="protein sequence ID" value="CAB4052469.1"/>
    <property type="molecule type" value="Genomic_DNA"/>
</dbReference>
<accession>A0A6J5KE30</accession>